<dbReference type="OrthoDB" id="6220758at2759"/>
<sequence length="185" mass="21153">MFACQRIAISAISRRQFHTVPAMMAESEGLFGKLNPWAKKEQPQQQQQVTPAQHTSAEPKVTFNVKYEDEDDIVSWKRTDILTDAAELESTVKSVILQHVQGATETNWKELPVDDSKTKFQIVKESIKQTGKEVPNYELNSFETTKDILDYFKSEKALAKKATIADYFEEHRESLPSNLTFAPRE</sequence>
<evidence type="ECO:0000256" key="5">
    <source>
        <dbReference type="ARBA" id="ARBA00023274"/>
    </source>
</evidence>
<dbReference type="Pfam" id="PF10501">
    <property type="entry name" value="Ribosomal_L50"/>
    <property type="match status" value="1"/>
</dbReference>
<dbReference type="EMBL" id="DF836506">
    <property type="protein sequence ID" value="GAN08675.1"/>
    <property type="molecule type" value="Genomic_DNA"/>
</dbReference>
<proteinExistence type="inferred from homology"/>
<comment type="subcellular location">
    <subcellularLocation>
        <location evidence="1">Mitochondrion</location>
    </subcellularLocation>
</comment>
<comment type="similarity">
    <text evidence="2">Belongs to the mitochondrion-specific ribosomal protein mL50 family.</text>
</comment>
<protein>
    <recommendedName>
        <fullName evidence="6">Large ribosomal subunit protein mL50</fullName>
    </recommendedName>
    <alternativeName>
        <fullName evidence="7">39S ribosomal protein L50, mitochondrial</fullName>
    </alternativeName>
</protein>
<dbReference type="Proteomes" id="UP000053815">
    <property type="component" value="Unassembled WGS sequence"/>
</dbReference>
<evidence type="ECO:0000256" key="2">
    <source>
        <dbReference type="ARBA" id="ARBA00008860"/>
    </source>
</evidence>
<reference evidence="8" key="1">
    <citation type="submission" date="2014-09" db="EMBL/GenBank/DDBJ databases">
        <title>Draft genome sequence of an oleaginous Mucoromycotina fungus Mucor ambiguus NBRC6742.</title>
        <authorList>
            <person name="Takeda I."/>
            <person name="Yamane N."/>
            <person name="Morita T."/>
            <person name="Tamano K."/>
            <person name="Machida M."/>
            <person name="Baker S."/>
            <person name="Koike H."/>
        </authorList>
    </citation>
    <scope>NUCLEOTIDE SEQUENCE</scope>
    <source>
        <strain evidence="8">NBRC 6742</strain>
    </source>
</reference>
<evidence type="ECO:0000256" key="7">
    <source>
        <dbReference type="ARBA" id="ARBA00035398"/>
    </source>
</evidence>
<accession>A0A0C9LWK3</accession>
<keyword evidence="3" id="KW-0689">Ribosomal protein</keyword>
<keyword evidence="5" id="KW-0687">Ribonucleoprotein</keyword>
<dbReference type="InterPro" id="IPR036736">
    <property type="entry name" value="ACP-like_sf"/>
</dbReference>
<dbReference type="InterPro" id="IPR018305">
    <property type="entry name" value="Ribosomal_m50"/>
</dbReference>
<dbReference type="GO" id="GO:0005762">
    <property type="term" value="C:mitochondrial large ribosomal subunit"/>
    <property type="evidence" value="ECO:0007669"/>
    <property type="project" value="TreeGrafter"/>
</dbReference>
<dbReference type="Gene3D" id="1.10.1200.10">
    <property type="entry name" value="ACP-like"/>
    <property type="match status" value="1"/>
</dbReference>
<organism evidence="8">
    <name type="scientific">Mucor ambiguus</name>
    <dbReference type="NCBI Taxonomy" id="91626"/>
    <lineage>
        <taxon>Eukaryota</taxon>
        <taxon>Fungi</taxon>
        <taxon>Fungi incertae sedis</taxon>
        <taxon>Mucoromycota</taxon>
        <taxon>Mucoromycotina</taxon>
        <taxon>Mucoromycetes</taxon>
        <taxon>Mucorales</taxon>
        <taxon>Mucorineae</taxon>
        <taxon>Mucoraceae</taxon>
        <taxon>Mucor</taxon>
    </lineage>
</organism>
<evidence type="ECO:0000256" key="6">
    <source>
        <dbReference type="ARBA" id="ARBA00035183"/>
    </source>
</evidence>
<evidence type="ECO:0000256" key="4">
    <source>
        <dbReference type="ARBA" id="ARBA00023128"/>
    </source>
</evidence>
<evidence type="ECO:0000313" key="8">
    <source>
        <dbReference type="EMBL" id="GAN08675.1"/>
    </source>
</evidence>
<keyword evidence="4" id="KW-0496">Mitochondrion</keyword>
<dbReference type="AlphaFoldDB" id="A0A0C9LWK3"/>
<gene>
    <name evidence="8" type="ORF">MAM1_0217d08190</name>
</gene>
<evidence type="ECO:0000256" key="1">
    <source>
        <dbReference type="ARBA" id="ARBA00004173"/>
    </source>
</evidence>
<dbReference type="PANTHER" id="PTHR31542:SF1">
    <property type="entry name" value="LARGE RIBOSOMAL SUBUNIT PROTEIN ML50"/>
    <property type="match status" value="1"/>
</dbReference>
<keyword evidence="9" id="KW-1185">Reference proteome</keyword>
<dbReference type="PANTHER" id="PTHR31542">
    <property type="entry name" value="39A RIBOSOMAL PROTEIN L50, MITOCHONDRIAL"/>
    <property type="match status" value="1"/>
</dbReference>
<evidence type="ECO:0000313" key="9">
    <source>
        <dbReference type="Proteomes" id="UP000053815"/>
    </source>
</evidence>
<evidence type="ECO:0000256" key="3">
    <source>
        <dbReference type="ARBA" id="ARBA00022980"/>
    </source>
</evidence>
<name>A0A0C9LWK3_9FUNG</name>